<dbReference type="EMBL" id="SJKD01000008">
    <property type="protein sequence ID" value="TCC44906.1"/>
    <property type="molecule type" value="Genomic_DNA"/>
</dbReference>
<dbReference type="Proteomes" id="UP000293342">
    <property type="component" value="Unassembled WGS sequence"/>
</dbReference>
<reference evidence="2 3" key="1">
    <citation type="submission" date="2019-02" db="EMBL/GenBank/DDBJ databases">
        <title>Kribbella capetownensis sp. nov. and Kribbella speibonae sp. nov., isolated from soil.</title>
        <authorList>
            <person name="Curtis S.M."/>
            <person name="Norton I."/>
            <person name="Everest G.J."/>
            <person name="Meyers P.R."/>
        </authorList>
    </citation>
    <scope>NUCLEOTIDE SEQUENCE [LARGE SCALE GENOMIC DNA]</scope>
    <source>
        <strain evidence="2 3">YM53</strain>
    </source>
</reference>
<comment type="caution">
    <text evidence="2">The sequence shown here is derived from an EMBL/GenBank/DDBJ whole genome shotgun (WGS) entry which is preliminary data.</text>
</comment>
<keyword evidence="3" id="KW-1185">Reference proteome</keyword>
<dbReference type="Gene3D" id="2.60.40.1120">
    <property type="entry name" value="Carboxypeptidase-like, regulatory domain"/>
    <property type="match status" value="1"/>
</dbReference>
<proteinExistence type="predicted"/>
<dbReference type="InterPro" id="IPR013784">
    <property type="entry name" value="Carb-bd-like_fold"/>
</dbReference>
<dbReference type="GO" id="GO:0004180">
    <property type="term" value="F:carboxypeptidase activity"/>
    <property type="evidence" value="ECO:0007669"/>
    <property type="project" value="UniProtKB-KW"/>
</dbReference>
<dbReference type="InterPro" id="IPR012338">
    <property type="entry name" value="Beta-lactam/transpept-like"/>
</dbReference>
<organism evidence="2 3">
    <name type="scientific">Kribbella capetownensis</name>
    <dbReference type="NCBI Taxonomy" id="1572659"/>
    <lineage>
        <taxon>Bacteria</taxon>
        <taxon>Bacillati</taxon>
        <taxon>Actinomycetota</taxon>
        <taxon>Actinomycetes</taxon>
        <taxon>Propionibacteriales</taxon>
        <taxon>Kribbellaceae</taxon>
        <taxon>Kribbella</taxon>
    </lineage>
</organism>
<protein>
    <submittedName>
        <fullName evidence="2">Carboxypeptidase regulatory-like domain-containing protein</fullName>
    </submittedName>
</protein>
<dbReference type="AlphaFoldDB" id="A0A4R0JJC9"/>
<accession>A0A4R0JJC9</accession>
<evidence type="ECO:0000256" key="1">
    <source>
        <dbReference type="SAM" id="MobiDB-lite"/>
    </source>
</evidence>
<keyword evidence="2" id="KW-0378">Hydrolase</keyword>
<keyword evidence="2" id="KW-0121">Carboxypeptidase</keyword>
<dbReference type="OrthoDB" id="177947at2"/>
<dbReference type="GO" id="GO:0030246">
    <property type="term" value="F:carbohydrate binding"/>
    <property type="evidence" value="ECO:0007669"/>
    <property type="project" value="InterPro"/>
</dbReference>
<dbReference type="SUPFAM" id="SSF56601">
    <property type="entry name" value="beta-lactamase/transpeptidase-like"/>
    <property type="match status" value="1"/>
</dbReference>
<feature type="region of interest" description="Disordered" evidence="1">
    <location>
        <begin position="72"/>
        <end position="103"/>
    </location>
</feature>
<evidence type="ECO:0000313" key="3">
    <source>
        <dbReference type="Proteomes" id="UP000293342"/>
    </source>
</evidence>
<evidence type="ECO:0000313" key="2">
    <source>
        <dbReference type="EMBL" id="TCC44906.1"/>
    </source>
</evidence>
<keyword evidence="2" id="KW-0645">Protease</keyword>
<gene>
    <name evidence="2" type="ORF">E0H75_30740</name>
</gene>
<dbReference type="Pfam" id="PF13620">
    <property type="entry name" value="CarboxypepD_reg"/>
    <property type="match status" value="1"/>
</dbReference>
<sequence>MVAAGGLYTSVNDACGYLQFHLTGGASLIDPAPLAEMYAAPHSDPDYRLGLALARGRRTGPRPRRRRLRIPVRWPRRSSATSSRPAHSEAHRLPNQSPCPRRPWLVRRPRQKVRGIGTTSSWPTVGPSSYRPADGNGLLTGTVVAQDGHPVPGAAVGFGSGSTTTDAHGRYVIEARAGKYTLTPSAEGFEDGHGVKLRVRDGAMLSADLTLGSAAGSDG</sequence>
<dbReference type="SUPFAM" id="SSF49452">
    <property type="entry name" value="Starch-binding domain-like"/>
    <property type="match status" value="1"/>
</dbReference>
<name>A0A4R0JJC9_9ACTN</name>